<name>A0A9X8N7U3_9ACTN</name>
<evidence type="ECO:0000313" key="5">
    <source>
        <dbReference type="EMBL" id="SHN24369.1"/>
    </source>
</evidence>
<comment type="caution">
    <text evidence="5">The sequence shown here is derived from an EMBL/GenBank/DDBJ whole genome shotgun (WGS) entry which is preliminary data.</text>
</comment>
<keyword evidence="2" id="KW-0347">Helicase</keyword>
<protein>
    <submittedName>
        <fullName evidence="5">RecB family exonuclease</fullName>
    </submittedName>
</protein>
<keyword evidence="2" id="KW-0067">ATP-binding</keyword>
<dbReference type="GO" id="GO:0004527">
    <property type="term" value="F:exonuclease activity"/>
    <property type="evidence" value="ECO:0007669"/>
    <property type="project" value="UniProtKB-KW"/>
</dbReference>
<dbReference type="InterPro" id="IPR038726">
    <property type="entry name" value="PDDEXK_AddAB-type"/>
</dbReference>
<dbReference type="GO" id="GO:0004386">
    <property type="term" value="F:helicase activity"/>
    <property type="evidence" value="ECO:0007669"/>
    <property type="project" value="UniProtKB-KW"/>
</dbReference>
<feature type="domain" description="PD-(D/E)XK endonuclease-like" evidence="4">
    <location>
        <begin position="22"/>
        <end position="273"/>
    </location>
</feature>
<proteinExistence type="predicted"/>
<dbReference type="AlphaFoldDB" id="A0A9X8N7U3"/>
<dbReference type="Gene3D" id="3.90.320.10">
    <property type="match status" value="1"/>
</dbReference>
<evidence type="ECO:0000256" key="1">
    <source>
        <dbReference type="ARBA" id="ARBA00022763"/>
    </source>
</evidence>
<gene>
    <name evidence="5" type="ORF">SAMN05216268_12693</name>
</gene>
<keyword evidence="2" id="KW-0547">Nucleotide-binding</keyword>
<keyword evidence="5" id="KW-0269">Exonuclease</keyword>
<keyword evidence="3" id="KW-0234">DNA repair</keyword>
<organism evidence="5 6">
    <name type="scientific">Streptomyces yunnanensis</name>
    <dbReference type="NCBI Taxonomy" id="156453"/>
    <lineage>
        <taxon>Bacteria</taxon>
        <taxon>Bacillati</taxon>
        <taxon>Actinomycetota</taxon>
        <taxon>Actinomycetes</taxon>
        <taxon>Kitasatosporales</taxon>
        <taxon>Streptomycetaceae</taxon>
        <taxon>Streptomyces</taxon>
    </lineage>
</organism>
<reference evidence="6" key="1">
    <citation type="submission" date="2016-11" db="EMBL/GenBank/DDBJ databases">
        <authorList>
            <person name="Jaros S."/>
            <person name="Januszkiewicz K."/>
            <person name="Wedrychowicz H."/>
        </authorList>
    </citation>
    <scope>NUCLEOTIDE SEQUENCE [LARGE SCALE GENOMIC DNA]</scope>
    <source>
        <strain evidence="6">CGMCC 4.3555</strain>
    </source>
</reference>
<evidence type="ECO:0000259" key="4">
    <source>
        <dbReference type="Pfam" id="PF12705"/>
    </source>
</evidence>
<keyword evidence="5" id="KW-0540">Nuclease</keyword>
<sequence length="276" mass="31271">MERGLSTTIEERAEAYKTKPRSVSQTKQYEQCPYAYFLARIAREPELQAAWLAQGVAVHSAAEEWEKSGRRMALDDAQAVYSKVYTRMANEALEAEPDEEGWQASGPYPGFTDLERRWSIGMGQVESYVDWYKTHPDETIWKSADGVPAIEQRFDIEVDGVKVIGFIDQVIEHPKHGPLVRDIKTGVIPKMDDTFQLDVYAFAMNKLYGLECKAGDYWSGKTGKPSRVRKLDIHTGRLEDVFGRMDEGVKSGDFTPRPDPEKCGRCPVQRSCEYAA</sequence>
<accession>A0A9X8N7U3</accession>
<dbReference type="GO" id="GO:0006281">
    <property type="term" value="P:DNA repair"/>
    <property type="evidence" value="ECO:0007669"/>
    <property type="project" value="UniProtKB-KW"/>
</dbReference>
<evidence type="ECO:0000256" key="2">
    <source>
        <dbReference type="ARBA" id="ARBA00022806"/>
    </source>
</evidence>
<dbReference type="Proteomes" id="UP000184388">
    <property type="component" value="Unassembled WGS sequence"/>
</dbReference>
<dbReference type="EMBL" id="FRBK01000026">
    <property type="protein sequence ID" value="SHN24369.1"/>
    <property type="molecule type" value="Genomic_DNA"/>
</dbReference>
<keyword evidence="5" id="KW-0378">Hydrolase</keyword>
<dbReference type="InterPro" id="IPR011604">
    <property type="entry name" value="PDDEXK-like_dom_sf"/>
</dbReference>
<dbReference type="Pfam" id="PF12705">
    <property type="entry name" value="PDDEXK_1"/>
    <property type="match status" value="1"/>
</dbReference>
<evidence type="ECO:0000313" key="6">
    <source>
        <dbReference type="Proteomes" id="UP000184388"/>
    </source>
</evidence>
<evidence type="ECO:0000256" key="3">
    <source>
        <dbReference type="ARBA" id="ARBA00023204"/>
    </source>
</evidence>
<keyword evidence="1" id="KW-0227">DNA damage</keyword>